<proteinExistence type="predicted"/>
<comment type="caution">
    <text evidence="1">The sequence shown here is derived from an EMBL/GenBank/DDBJ whole genome shotgun (WGS) entry which is preliminary data.</text>
</comment>
<evidence type="ECO:0000313" key="2">
    <source>
        <dbReference type="Proteomes" id="UP001590950"/>
    </source>
</evidence>
<sequence>MAAALELCAELGFLDTSREGPSRGLPKVLLDDMKTYAKFRRFVRDAVLLADAYLYAVNAGEKHWPSAETPQWGFLAWGADNGRIEELVTALFDLIMNSERAERMVIDLEDDGTMTSNGGNEQQAGGFQTLAAAEPAQTATGVGQSHIGAIQVEDHSMIALEDTKQPIKDSQVLL</sequence>
<name>A0ABR4AE42_9LECA</name>
<evidence type="ECO:0000313" key="1">
    <source>
        <dbReference type="EMBL" id="KAL2042979.1"/>
    </source>
</evidence>
<keyword evidence="2" id="KW-1185">Reference proteome</keyword>
<dbReference type="Proteomes" id="UP001590950">
    <property type="component" value="Unassembled WGS sequence"/>
</dbReference>
<gene>
    <name evidence="1" type="ORF">N7G274_004037</name>
</gene>
<dbReference type="EMBL" id="JBEFKJ010000012">
    <property type="protein sequence ID" value="KAL2042979.1"/>
    <property type="molecule type" value="Genomic_DNA"/>
</dbReference>
<reference evidence="1 2" key="1">
    <citation type="submission" date="2024-09" db="EMBL/GenBank/DDBJ databases">
        <title>Rethinking Asexuality: The Enigmatic Case of Functional Sexual Genes in Lepraria (Stereocaulaceae).</title>
        <authorList>
            <person name="Doellman M."/>
            <person name="Sun Y."/>
            <person name="Barcenas-Pena A."/>
            <person name="Lumbsch H.T."/>
            <person name="Grewe F."/>
        </authorList>
    </citation>
    <scope>NUCLEOTIDE SEQUENCE [LARGE SCALE GENOMIC DNA]</scope>
    <source>
        <strain evidence="1 2">Mercado 3170</strain>
    </source>
</reference>
<protein>
    <submittedName>
        <fullName evidence="1">Uncharacterized protein</fullName>
    </submittedName>
</protein>
<organism evidence="1 2">
    <name type="scientific">Stereocaulon virgatum</name>
    <dbReference type="NCBI Taxonomy" id="373712"/>
    <lineage>
        <taxon>Eukaryota</taxon>
        <taxon>Fungi</taxon>
        <taxon>Dikarya</taxon>
        <taxon>Ascomycota</taxon>
        <taxon>Pezizomycotina</taxon>
        <taxon>Lecanoromycetes</taxon>
        <taxon>OSLEUM clade</taxon>
        <taxon>Lecanoromycetidae</taxon>
        <taxon>Lecanorales</taxon>
        <taxon>Lecanorineae</taxon>
        <taxon>Stereocaulaceae</taxon>
        <taxon>Stereocaulon</taxon>
    </lineage>
</organism>
<accession>A0ABR4AE42</accession>